<dbReference type="GeneID" id="70252439"/>
<feature type="transmembrane region" description="Helical" evidence="13">
    <location>
        <begin position="6"/>
        <end position="27"/>
    </location>
</feature>
<feature type="binding site" description="axial binding residue" evidence="12">
    <location>
        <position position="429"/>
    </location>
    <ligand>
        <name>heme</name>
        <dbReference type="ChEBI" id="CHEBI:30413"/>
    </ligand>
    <ligandPart>
        <name>Fe</name>
        <dbReference type="ChEBI" id="CHEBI:18248"/>
    </ligandPart>
</feature>
<keyword evidence="7 13" id="KW-1133">Transmembrane helix</keyword>
<keyword evidence="4 12" id="KW-0349">Heme</keyword>
<reference evidence="14" key="1">
    <citation type="submission" date="2021-12" db="EMBL/GenBank/DDBJ databases">
        <title>Convergent genome expansion in fungi linked to evolution of root-endophyte symbiosis.</title>
        <authorList>
            <consortium name="DOE Joint Genome Institute"/>
            <person name="Ke Y.-H."/>
            <person name="Bonito G."/>
            <person name="Liao H.-L."/>
            <person name="Looney B."/>
            <person name="Rojas-Flechas A."/>
            <person name="Nash J."/>
            <person name="Hameed K."/>
            <person name="Schadt C."/>
            <person name="Martin F."/>
            <person name="Crous P.W."/>
            <person name="Miettinen O."/>
            <person name="Magnuson J.K."/>
            <person name="Labbe J."/>
            <person name="Jacobson D."/>
            <person name="Doktycz M.J."/>
            <person name="Veneault-Fourrey C."/>
            <person name="Kuo A."/>
            <person name="Mondo S."/>
            <person name="Calhoun S."/>
            <person name="Riley R."/>
            <person name="Ohm R."/>
            <person name="LaButti K."/>
            <person name="Andreopoulos B."/>
            <person name="Pangilinan J."/>
            <person name="Nolan M."/>
            <person name="Tritt A."/>
            <person name="Clum A."/>
            <person name="Lipzen A."/>
            <person name="Daum C."/>
            <person name="Barry K."/>
            <person name="Grigoriev I.V."/>
            <person name="Vilgalys R."/>
        </authorList>
    </citation>
    <scope>NUCLEOTIDE SEQUENCE</scope>
    <source>
        <strain evidence="14">PMI_201</strain>
    </source>
</reference>
<keyword evidence="11 13" id="KW-0472">Membrane</keyword>
<keyword evidence="15" id="KW-1185">Reference proteome</keyword>
<evidence type="ECO:0000313" key="15">
    <source>
        <dbReference type="Proteomes" id="UP001201262"/>
    </source>
</evidence>
<comment type="subcellular location">
    <subcellularLocation>
        <location evidence="2">Membrane</location>
    </subcellularLocation>
</comment>
<gene>
    <name evidence="14" type="ORF">BGW36DRAFT_462020</name>
</gene>
<dbReference type="GO" id="GO:0016020">
    <property type="term" value="C:membrane"/>
    <property type="evidence" value="ECO:0007669"/>
    <property type="project" value="UniProtKB-SubCell"/>
</dbReference>
<evidence type="ECO:0000256" key="6">
    <source>
        <dbReference type="ARBA" id="ARBA00022723"/>
    </source>
</evidence>
<keyword evidence="6 12" id="KW-0479">Metal-binding</keyword>
<dbReference type="GO" id="GO:0005506">
    <property type="term" value="F:iron ion binding"/>
    <property type="evidence" value="ECO:0007669"/>
    <property type="project" value="InterPro"/>
</dbReference>
<dbReference type="SUPFAM" id="SSF48264">
    <property type="entry name" value="Cytochrome P450"/>
    <property type="match status" value="1"/>
</dbReference>
<evidence type="ECO:0000256" key="4">
    <source>
        <dbReference type="ARBA" id="ARBA00022617"/>
    </source>
</evidence>
<dbReference type="PANTHER" id="PTHR46206">
    <property type="entry name" value="CYTOCHROME P450"/>
    <property type="match status" value="1"/>
</dbReference>
<dbReference type="EMBL" id="JAJTJA010000007">
    <property type="protein sequence ID" value="KAH8696089.1"/>
    <property type="molecule type" value="Genomic_DNA"/>
</dbReference>
<dbReference type="GO" id="GO:0020037">
    <property type="term" value="F:heme binding"/>
    <property type="evidence" value="ECO:0007669"/>
    <property type="project" value="InterPro"/>
</dbReference>
<keyword evidence="10" id="KW-0503">Monooxygenase</keyword>
<keyword evidence="9 12" id="KW-0408">Iron</keyword>
<protein>
    <submittedName>
        <fullName evidence="14">Cytochrome P450</fullName>
    </submittedName>
</protein>
<comment type="caution">
    <text evidence="14">The sequence shown here is derived from an EMBL/GenBank/DDBJ whole genome shotgun (WGS) entry which is preliminary data.</text>
</comment>
<accession>A0AAD4KU32</accession>
<evidence type="ECO:0000256" key="10">
    <source>
        <dbReference type="ARBA" id="ARBA00023033"/>
    </source>
</evidence>
<name>A0AAD4KU32_9EURO</name>
<dbReference type="Proteomes" id="UP001201262">
    <property type="component" value="Unassembled WGS sequence"/>
</dbReference>
<dbReference type="PRINTS" id="PR00465">
    <property type="entry name" value="EP450IV"/>
</dbReference>
<evidence type="ECO:0000256" key="1">
    <source>
        <dbReference type="ARBA" id="ARBA00001971"/>
    </source>
</evidence>
<comment type="cofactor">
    <cofactor evidence="1 12">
        <name>heme</name>
        <dbReference type="ChEBI" id="CHEBI:30413"/>
    </cofactor>
</comment>
<keyword evidence="8" id="KW-0560">Oxidoreductase</keyword>
<keyword evidence="5 13" id="KW-0812">Transmembrane</keyword>
<evidence type="ECO:0000256" key="11">
    <source>
        <dbReference type="ARBA" id="ARBA00023136"/>
    </source>
</evidence>
<dbReference type="AlphaFoldDB" id="A0AAD4KU32"/>
<dbReference type="GO" id="GO:0016705">
    <property type="term" value="F:oxidoreductase activity, acting on paired donors, with incorporation or reduction of molecular oxygen"/>
    <property type="evidence" value="ECO:0007669"/>
    <property type="project" value="InterPro"/>
</dbReference>
<dbReference type="InterPro" id="IPR001128">
    <property type="entry name" value="Cyt_P450"/>
</dbReference>
<evidence type="ECO:0000256" key="12">
    <source>
        <dbReference type="PIRSR" id="PIRSR602403-1"/>
    </source>
</evidence>
<dbReference type="RefSeq" id="XP_046071027.1">
    <property type="nucleotide sequence ID" value="XM_046222152.1"/>
</dbReference>
<dbReference type="InterPro" id="IPR002403">
    <property type="entry name" value="Cyt_P450_E_grp-IV"/>
</dbReference>
<dbReference type="Gene3D" id="1.10.630.10">
    <property type="entry name" value="Cytochrome P450"/>
    <property type="match status" value="1"/>
</dbReference>
<organism evidence="14 15">
    <name type="scientific">Talaromyces proteolyticus</name>
    <dbReference type="NCBI Taxonomy" id="1131652"/>
    <lineage>
        <taxon>Eukaryota</taxon>
        <taxon>Fungi</taxon>
        <taxon>Dikarya</taxon>
        <taxon>Ascomycota</taxon>
        <taxon>Pezizomycotina</taxon>
        <taxon>Eurotiomycetes</taxon>
        <taxon>Eurotiomycetidae</taxon>
        <taxon>Eurotiales</taxon>
        <taxon>Trichocomaceae</taxon>
        <taxon>Talaromyces</taxon>
        <taxon>Talaromyces sect. Bacilispori</taxon>
    </lineage>
</organism>
<comment type="similarity">
    <text evidence="3">Belongs to the cytochrome P450 family.</text>
</comment>
<evidence type="ECO:0000313" key="14">
    <source>
        <dbReference type="EMBL" id="KAH8696089.1"/>
    </source>
</evidence>
<dbReference type="Pfam" id="PF00067">
    <property type="entry name" value="p450"/>
    <property type="match status" value="1"/>
</dbReference>
<sequence>MVIDSFYTLAFGIAATMLIISEIVFFTNDIGFFNWGRKAYRNVTAICNDFSNGKYYNPWGSVKPIIINPSRKEMTELSEANSLSQRAVYADMFGFKLTMNGITHNEVNVLRTRLYSRLLQNRGPSNLAALYPYLQKRLETVLDQQLQKGIVKSDGPVSIALAPSVRTISSKLMALIFFGDKASADQEFADALLTYSADLVKCLAAFQVFPAIFSGLIHKIITKNGRAMHLLQNRFKHLMRSDYGESKDVKDRTILHNMIEIIQEQEGSPEYWTTDITSQALLGVWFAASHQPWMNLDFILLELAQRPEWQLRLREEIGNISESNYESLDRLPYLDSFIKESVRMNPLDTHAIRRKALDDYQFKRGDYFLKKGTTACVSAIDILNDKNVYVNPEKWDGERFVTGPSPMRGTKFSDVSEHFPTWGFGSLACPGRFHATLVLKIVIARLVSEYDIFLESKGRVKFMWETFTFPYDSTRVLLKKVN</sequence>
<dbReference type="GO" id="GO:0004497">
    <property type="term" value="F:monooxygenase activity"/>
    <property type="evidence" value="ECO:0007669"/>
    <property type="project" value="UniProtKB-KW"/>
</dbReference>
<evidence type="ECO:0000256" key="7">
    <source>
        <dbReference type="ARBA" id="ARBA00022989"/>
    </source>
</evidence>
<evidence type="ECO:0000256" key="5">
    <source>
        <dbReference type="ARBA" id="ARBA00022692"/>
    </source>
</evidence>
<evidence type="ECO:0000256" key="8">
    <source>
        <dbReference type="ARBA" id="ARBA00023002"/>
    </source>
</evidence>
<evidence type="ECO:0000256" key="9">
    <source>
        <dbReference type="ARBA" id="ARBA00023004"/>
    </source>
</evidence>
<evidence type="ECO:0000256" key="3">
    <source>
        <dbReference type="ARBA" id="ARBA00010617"/>
    </source>
</evidence>
<evidence type="ECO:0000256" key="2">
    <source>
        <dbReference type="ARBA" id="ARBA00004370"/>
    </source>
</evidence>
<evidence type="ECO:0000256" key="13">
    <source>
        <dbReference type="SAM" id="Phobius"/>
    </source>
</evidence>
<dbReference type="PANTHER" id="PTHR46206:SF5">
    <property type="entry name" value="P450, PUTATIVE (EUROFUNG)-RELATED"/>
    <property type="match status" value="1"/>
</dbReference>
<proteinExistence type="inferred from homology"/>
<dbReference type="CDD" id="cd11041">
    <property type="entry name" value="CYP503A1-like"/>
    <property type="match status" value="1"/>
</dbReference>
<dbReference type="InterPro" id="IPR036396">
    <property type="entry name" value="Cyt_P450_sf"/>
</dbReference>